<keyword evidence="1" id="KW-0813">Transport</keyword>
<dbReference type="SUPFAM" id="SSF52540">
    <property type="entry name" value="P-loop containing nucleoside triphosphate hydrolases"/>
    <property type="match status" value="2"/>
</dbReference>
<dbReference type="RefSeq" id="WP_243701429.1">
    <property type="nucleotide sequence ID" value="NZ_SJOI01000001.1"/>
</dbReference>
<dbReference type="InterPro" id="IPR027417">
    <property type="entry name" value="P-loop_NTPase"/>
</dbReference>
<dbReference type="PROSITE" id="PS50893">
    <property type="entry name" value="ABC_TRANSPORTER_2"/>
    <property type="match status" value="2"/>
</dbReference>
<evidence type="ECO:0000259" key="5">
    <source>
        <dbReference type="PROSITE" id="PS50893"/>
    </source>
</evidence>
<comment type="caution">
    <text evidence="6">The sequence shown here is derived from an EMBL/GenBank/DDBJ whole genome shotgun (WGS) entry which is preliminary data.</text>
</comment>
<keyword evidence="3" id="KW-0547">Nucleotide-binding</keyword>
<dbReference type="Proteomes" id="UP000294555">
    <property type="component" value="Unassembled WGS sequence"/>
</dbReference>
<evidence type="ECO:0000256" key="3">
    <source>
        <dbReference type="ARBA" id="ARBA00022741"/>
    </source>
</evidence>
<dbReference type="CDD" id="cd03215">
    <property type="entry name" value="ABC_Carb_Monos_II"/>
    <property type="match status" value="1"/>
</dbReference>
<keyword evidence="2" id="KW-0677">Repeat</keyword>
<dbReference type="CDD" id="cd03216">
    <property type="entry name" value="ABC_Carb_Monos_I"/>
    <property type="match status" value="1"/>
</dbReference>
<feature type="domain" description="ABC transporter" evidence="5">
    <location>
        <begin position="29"/>
        <end position="264"/>
    </location>
</feature>
<evidence type="ECO:0000313" key="6">
    <source>
        <dbReference type="EMBL" id="TCL03302.1"/>
    </source>
</evidence>
<gene>
    <name evidence="6" type="ORF">EZJ58_1363</name>
</gene>
<sequence>MGNNPAAGQSFQDVVDYSLTKEPYSMAILEVENLGRDFPGVTALNNVNLAFDLGRVHILAGENGAGKSTLVKVLTGAYTPSRGTIRIDGRDPLENRELFNCVAYVPQELNLFPHMSVAENLFIPYARSGFAGRYVDYKAINLAAQGYLDTFSIEARPDELVRNISISDRQLLQIARASTNKQMKVLILDEPTSSLTKTEVERVFRVIADLKARNHAILFISHKLDELFAIGDDYTVLRNGEKIESGKIKDTTEAGLIKAMSGADMKTNEHFRPSSVVGPGEGATIIEVEHLCGRRFNDISFRLKRGEVLGFAGLVGAGRSEVMQTLFGYLPATGGRATVNGRAWKLGSPPFSVRNGMLYLSEERKLHGILPMLSVRENIGISVIKQTLSWLGISAGKEKSLVLEVIKAYDVKTSDMETKIAFLSGGNQQKTIIGRAMATKPDVLIFDEPTKGIDVMTKAEIYKIMRALCESGVGIILVSSEMEELYKCANRIITMHNGAITGDFPTATTDNETLVRAIFGTENHYAA</sequence>
<dbReference type="InterPro" id="IPR003439">
    <property type="entry name" value="ABC_transporter-like_ATP-bd"/>
</dbReference>
<dbReference type="GO" id="GO:0016887">
    <property type="term" value="F:ATP hydrolysis activity"/>
    <property type="evidence" value="ECO:0007669"/>
    <property type="project" value="InterPro"/>
</dbReference>
<dbReference type="InterPro" id="IPR050107">
    <property type="entry name" value="ABC_carbohydrate_import_ATPase"/>
</dbReference>
<keyword evidence="4 6" id="KW-0067">ATP-binding</keyword>
<dbReference type="GO" id="GO:0005524">
    <property type="term" value="F:ATP binding"/>
    <property type="evidence" value="ECO:0007669"/>
    <property type="project" value="UniProtKB-KW"/>
</dbReference>
<dbReference type="AlphaFoldDB" id="A0A4R1N7Z3"/>
<reference evidence="6 7" key="1">
    <citation type="submission" date="2019-02" db="EMBL/GenBank/DDBJ databases">
        <title>Investigation of anaerobic lignin degradation for improved lignocellulosic biofuels.</title>
        <authorList>
            <person name="Deangelis K."/>
        </authorList>
    </citation>
    <scope>NUCLEOTIDE SEQUENCE [LARGE SCALE GENOMIC DNA]</scope>
    <source>
        <strain evidence="6 7">159R</strain>
    </source>
</reference>
<dbReference type="SMART" id="SM00382">
    <property type="entry name" value="AAA"/>
    <property type="match status" value="2"/>
</dbReference>
<organism evidence="6 7">
    <name type="scientific">Sodalis ligni</name>
    <dbReference type="NCBI Taxonomy" id="2697027"/>
    <lineage>
        <taxon>Bacteria</taxon>
        <taxon>Pseudomonadati</taxon>
        <taxon>Pseudomonadota</taxon>
        <taxon>Gammaproteobacteria</taxon>
        <taxon>Enterobacterales</taxon>
        <taxon>Bruguierivoracaceae</taxon>
        <taxon>Sodalis</taxon>
    </lineage>
</organism>
<dbReference type="PANTHER" id="PTHR43790:SF9">
    <property type="entry name" value="GALACTOFURANOSE TRANSPORTER ATP-BINDING PROTEIN YTFR"/>
    <property type="match status" value="1"/>
</dbReference>
<dbReference type="EMBL" id="SJOI01000001">
    <property type="protein sequence ID" value="TCL03302.1"/>
    <property type="molecule type" value="Genomic_DNA"/>
</dbReference>
<evidence type="ECO:0000256" key="1">
    <source>
        <dbReference type="ARBA" id="ARBA00022448"/>
    </source>
</evidence>
<name>A0A4R1N7Z3_9GAMM</name>
<dbReference type="PANTHER" id="PTHR43790">
    <property type="entry name" value="CARBOHYDRATE TRANSPORT ATP-BINDING PROTEIN MG119-RELATED"/>
    <property type="match status" value="1"/>
</dbReference>
<accession>A0A4R1N7Z3</accession>
<evidence type="ECO:0000313" key="7">
    <source>
        <dbReference type="Proteomes" id="UP000294555"/>
    </source>
</evidence>
<dbReference type="InterPro" id="IPR003593">
    <property type="entry name" value="AAA+_ATPase"/>
</dbReference>
<dbReference type="Pfam" id="PF00005">
    <property type="entry name" value="ABC_tran"/>
    <property type="match status" value="2"/>
</dbReference>
<evidence type="ECO:0000256" key="2">
    <source>
        <dbReference type="ARBA" id="ARBA00022737"/>
    </source>
</evidence>
<feature type="domain" description="ABC transporter" evidence="5">
    <location>
        <begin position="271"/>
        <end position="522"/>
    </location>
</feature>
<proteinExistence type="predicted"/>
<keyword evidence="7" id="KW-1185">Reference proteome</keyword>
<dbReference type="Gene3D" id="3.40.50.300">
    <property type="entry name" value="P-loop containing nucleotide triphosphate hydrolases"/>
    <property type="match status" value="2"/>
</dbReference>
<protein>
    <submittedName>
        <fullName evidence="6">Ribose transport system ATP-binding protein</fullName>
    </submittedName>
</protein>
<evidence type="ECO:0000256" key="4">
    <source>
        <dbReference type="ARBA" id="ARBA00022840"/>
    </source>
</evidence>